<feature type="transmembrane region" description="Helical" evidence="6">
    <location>
        <begin position="275"/>
        <end position="293"/>
    </location>
</feature>
<feature type="transmembrane region" description="Helical" evidence="6">
    <location>
        <begin position="103"/>
        <end position="125"/>
    </location>
</feature>
<dbReference type="Gene3D" id="1.10.3730.20">
    <property type="match status" value="1"/>
</dbReference>
<evidence type="ECO:0000256" key="3">
    <source>
        <dbReference type="ARBA" id="ARBA00022692"/>
    </source>
</evidence>
<feature type="transmembrane region" description="Helical" evidence="6">
    <location>
        <begin position="159"/>
        <end position="178"/>
    </location>
</feature>
<organism evidence="8 9">
    <name type="scientific">Luteococcus peritonei</name>
    <dbReference type="NCBI Taxonomy" id="88874"/>
    <lineage>
        <taxon>Bacteria</taxon>
        <taxon>Bacillati</taxon>
        <taxon>Actinomycetota</taxon>
        <taxon>Actinomycetes</taxon>
        <taxon>Propionibacteriales</taxon>
        <taxon>Propionibacteriaceae</taxon>
        <taxon>Luteococcus</taxon>
    </lineage>
</organism>
<accession>A0ABW4RXH2</accession>
<feature type="transmembrane region" description="Helical" evidence="6">
    <location>
        <begin position="247"/>
        <end position="269"/>
    </location>
</feature>
<dbReference type="PANTHER" id="PTHR32322:SF2">
    <property type="entry name" value="EAMA DOMAIN-CONTAINING PROTEIN"/>
    <property type="match status" value="1"/>
</dbReference>
<keyword evidence="3 6" id="KW-0812">Transmembrane</keyword>
<evidence type="ECO:0000313" key="9">
    <source>
        <dbReference type="Proteomes" id="UP001597326"/>
    </source>
</evidence>
<comment type="similarity">
    <text evidence="2">Belongs to the EamA transporter family.</text>
</comment>
<dbReference type="InterPro" id="IPR000620">
    <property type="entry name" value="EamA_dom"/>
</dbReference>
<evidence type="ECO:0000256" key="4">
    <source>
        <dbReference type="ARBA" id="ARBA00022989"/>
    </source>
</evidence>
<protein>
    <submittedName>
        <fullName evidence="8">DMT family transporter</fullName>
    </submittedName>
</protein>
<feature type="transmembrane region" description="Helical" evidence="6">
    <location>
        <begin position="48"/>
        <end position="65"/>
    </location>
</feature>
<evidence type="ECO:0000256" key="5">
    <source>
        <dbReference type="ARBA" id="ARBA00023136"/>
    </source>
</evidence>
<dbReference type="InterPro" id="IPR037185">
    <property type="entry name" value="EmrE-like"/>
</dbReference>
<dbReference type="Pfam" id="PF00892">
    <property type="entry name" value="EamA"/>
    <property type="match status" value="2"/>
</dbReference>
<evidence type="ECO:0000313" key="8">
    <source>
        <dbReference type="EMBL" id="MFD1890992.1"/>
    </source>
</evidence>
<keyword evidence="9" id="KW-1185">Reference proteome</keyword>
<dbReference type="RefSeq" id="WP_343874361.1">
    <property type="nucleotide sequence ID" value="NZ_BAAAIX010000026.1"/>
</dbReference>
<evidence type="ECO:0000256" key="6">
    <source>
        <dbReference type="SAM" id="Phobius"/>
    </source>
</evidence>
<dbReference type="SUPFAM" id="SSF103481">
    <property type="entry name" value="Multidrug resistance efflux transporter EmrE"/>
    <property type="match status" value="2"/>
</dbReference>
<dbReference type="PANTHER" id="PTHR32322">
    <property type="entry name" value="INNER MEMBRANE TRANSPORTER"/>
    <property type="match status" value="1"/>
</dbReference>
<feature type="domain" description="EamA" evidence="7">
    <location>
        <begin position="159"/>
        <end position="294"/>
    </location>
</feature>
<evidence type="ECO:0000256" key="1">
    <source>
        <dbReference type="ARBA" id="ARBA00004141"/>
    </source>
</evidence>
<feature type="domain" description="EamA" evidence="7">
    <location>
        <begin position="12"/>
        <end position="148"/>
    </location>
</feature>
<keyword evidence="5 6" id="KW-0472">Membrane</keyword>
<evidence type="ECO:0000256" key="2">
    <source>
        <dbReference type="ARBA" id="ARBA00007362"/>
    </source>
</evidence>
<name>A0ABW4RXH2_9ACTN</name>
<reference evidence="9" key="1">
    <citation type="journal article" date="2019" name="Int. J. Syst. Evol. Microbiol.">
        <title>The Global Catalogue of Microorganisms (GCM) 10K type strain sequencing project: providing services to taxonomists for standard genome sequencing and annotation.</title>
        <authorList>
            <consortium name="The Broad Institute Genomics Platform"/>
            <consortium name="The Broad Institute Genome Sequencing Center for Infectious Disease"/>
            <person name="Wu L."/>
            <person name="Ma J."/>
        </authorList>
    </citation>
    <scope>NUCLEOTIDE SEQUENCE [LARGE SCALE GENOMIC DNA]</scope>
    <source>
        <strain evidence="9">CAIM 431</strain>
    </source>
</reference>
<dbReference type="InterPro" id="IPR050638">
    <property type="entry name" value="AA-Vitamin_Transporters"/>
</dbReference>
<dbReference type="Proteomes" id="UP001597326">
    <property type="component" value="Unassembled WGS sequence"/>
</dbReference>
<feature type="transmembrane region" description="Helical" evidence="6">
    <location>
        <begin position="132"/>
        <end position="153"/>
    </location>
</feature>
<proteinExistence type="inferred from homology"/>
<comment type="subcellular location">
    <subcellularLocation>
        <location evidence="1">Membrane</location>
        <topology evidence="1">Multi-pass membrane protein</topology>
    </subcellularLocation>
</comment>
<feature type="transmembrane region" description="Helical" evidence="6">
    <location>
        <begin position="221"/>
        <end position="240"/>
    </location>
</feature>
<keyword evidence="4 6" id="KW-1133">Transmembrane helix</keyword>
<dbReference type="EMBL" id="JBHUFZ010000028">
    <property type="protein sequence ID" value="MFD1890992.1"/>
    <property type="molecule type" value="Genomic_DNA"/>
</dbReference>
<evidence type="ECO:0000259" key="7">
    <source>
        <dbReference type="Pfam" id="PF00892"/>
    </source>
</evidence>
<feature type="transmembrane region" description="Helical" evidence="6">
    <location>
        <begin position="190"/>
        <end position="209"/>
    </location>
</feature>
<sequence>MTSHPHSPRRAAGVALALSGACLWGTTGTSQALLVGEHSPVAVGGLRALVAAIALLALALLRGPVRWLRTLRTARPAWLMAAGLSVAAYQLTFFAAVDRTGVAVGTLVMLATAPGVAGLVGWLLHGLRPSRLWAVATLVGLAGAALLVLGSGGSRRLDWWGLALAVAAGAAFALYSVAGRELSGSGADQVSLTSGIFAVASLVLAVPLLRQDLAFVSEPRNLLVLGWLGVVATAVAYLLYQQGLRSIDAATASTVALAEPMVANLLAVLVLHEPFTVVMGLGVLLVLAGLGLLSRA</sequence>
<feature type="transmembrane region" description="Helical" evidence="6">
    <location>
        <begin position="77"/>
        <end position="97"/>
    </location>
</feature>
<gene>
    <name evidence="8" type="ORF">ACFSCS_12485</name>
</gene>
<comment type="caution">
    <text evidence="8">The sequence shown here is derived from an EMBL/GenBank/DDBJ whole genome shotgun (WGS) entry which is preliminary data.</text>
</comment>